<keyword evidence="2 6" id="KW-0812">Transmembrane</keyword>
<dbReference type="EMBL" id="MU853333">
    <property type="protein sequence ID" value="KAK4116851.1"/>
    <property type="molecule type" value="Genomic_DNA"/>
</dbReference>
<dbReference type="SUPFAM" id="SSF144083">
    <property type="entry name" value="Magnesium transport protein CorA, transmembrane region"/>
    <property type="match status" value="1"/>
</dbReference>
<reference evidence="7" key="1">
    <citation type="journal article" date="2023" name="Mol. Phylogenet. Evol.">
        <title>Genome-scale phylogeny and comparative genomics of the fungal order Sordariales.</title>
        <authorList>
            <person name="Hensen N."/>
            <person name="Bonometti L."/>
            <person name="Westerberg I."/>
            <person name="Brannstrom I.O."/>
            <person name="Guillou S."/>
            <person name="Cros-Aarteil S."/>
            <person name="Calhoun S."/>
            <person name="Haridas S."/>
            <person name="Kuo A."/>
            <person name="Mondo S."/>
            <person name="Pangilinan J."/>
            <person name="Riley R."/>
            <person name="LaButti K."/>
            <person name="Andreopoulos B."/>
            <person name="Lipzen A."/>
            <person name="Chen C."/>
            <person name="Yan M."/>
            <person name="Daum C."/>
            <person name="Ng V."/>
            <person name="Clum A."/>
            <person name="Steindorff A."/>
            <person name="Ohm R.A."/>
            <person name="Martin F."/>
            <person name="Silar P."/>
            <person name="Natvig D.O."/>
            <person name="Lalanne C."/>
            <person name="Gautier V."/>
            <person name="Ament-Velasquez S.L."/>
            <person name="Kruys A."/>
            <person name="Hutchinson M.I."/>
            <person name="Powell A.J."/>
            <person name="Barry K."/>
            <person name="Miller A.N."/>
            <person name="Grigoriev I.V."/>
            <person name="Debuchy R."/>
            <person name="Gladieux P."/>
            <person name="Hiltunen Thoren M."/>
            <person name="Johannesson H."/>
        </authorList>
    </citation>
    <scope>NUCLEOTIDE SEQUENCE</scope>
    <source>
        <strain evidence="7">CBS 508.74</strain>
    </source>
</reference>
<evidence type="ECO:0000256" key="3">
    <source>
        <dbReference type="ARBA" id="ARBA00022989"/>
    </source>
</evidence>
<evidence type="ECO:0000313" key="7">
    <source>
        <dbReference type="EMBL" id="KAK4116851.1"/>
    </source>
</evidence>
<dbReference type="RefSeq" id="XP_064674421.1">
    <property type="nucleotide sequence ID" value="XM_064809102.1"/>
</dbReference>
<dbReference type="Proteomes" id="UP001302812">
    <property type="component" value="Unassembled WGS sequence"/>
</dbReference>
<proteinExistence type="predicted"/>
<keyword evidence="8" id="KW-1185">Reference proteome</keyword>
<feature type="transmembrane region" description="Helical" evidence="6">
    <location>
        <begin position="328"/>
        <end position="349"/>
    </location>
</feature>
<dbReference type="AlphaFoldDB" id="A0AAN6TMM1"/>
<dbReference type="GO" id="GO:0016020">
    <property type="term" value="C:membrane"/>
    <property type="evidence" value="ECO:0007669"/>
    <property type="project" value="UniProtKB-SubCell"/>
</dbReference>
<evidence type="ECO:0000256" key="6">
    <source>
        <dbReference type="SAM" id="Phobius"/>
    </source>
</evidence>
<evidence type="ECO:0000256" key="2">
    <source>
        <dbReference type="ARBA" id="ARBA00022692"/>
    </source>
</evidence>
<feature type="coiled-coil region" evidence="5">
    <location>
        <begin position="244"/>
        <end position="296"/>
    </location>
</feature>
<dbReference type="Gene3D" id="1.20.58.340">
    <property type="entry name" value="Magnesium transport protein CorA, transmembrane region"/>
    <property type="match status" value="1"/>
</dbReference>
<accession>A0AAN6TMM1</accession>
<feature type="transmembrane region" description="Helical" evidence="6">
    <location>
        <begin position="296"/>
        <end position="316"/>
    </location>
</feature>
<dbReference type="InterPro" id="IPR045863">
    <property type="entry name" value="CorA_TM1_TM2"/>
</dbReference>
<keyword evidence="3 6" id="KW-1133">Transmembrane helix</keyword>
<gene>
    <name evidence="7" type="ORF">N656DRAFT_279432</name>
</gene>
<dbReference type="GeneID" id="89933225"/>
<evidence type="ECO:0000313" key="8">
    <source>
        <dbReference type="Proteomes" id="UP001302812"/>
    </source>
</evidence>
<reference evidence="7" key="2">
    <citation type="submission" date="2023-05" db="EMBL/GenBank/DDBJ databases">
        <authorList>
            <consortium name="Lawrence Berkeley National Laboratory"/>
            <person name="Steindorff A."/>
            <person name="Hensen N."/>
            <person name="Bonometti L."/>
            <person name="Westerberg I."/>
            <person name="Brannstrom I.O."/>
            <person name="Guillou S."/>
            <person name="Cros-Aarteil S."/>
            <person name="Calhoun S."/>
            <person name="Haridas S."/>
            <person name="Kuo A."/>
            <person name="Mondo S."/>
            <person name="Pangilinan J."/>
            <person name="Riley R."/>
            <person name="Labutti K."/>
            <person name="Andreopoulos B."/>
            <person name="Lipzen A."/>
            <person name="Chen C."/>
            <person name="Yanf M."/>
            <person name="Daum C."/>
            <person name="Ng V."/>
            <person name="Clum A."/>
            <person name="Ohm R."/>
            <person name="Martin F."/>
            <person name="Silar P."/>
            <person name="Natvig D."/>
            <person name="Lalanne C."/>
            <person name="Gautier V."/>
            <person name="Ament-Velasquez S.L."/>
            <person name="Kruys A."/>
            <person name="Hutchinson M.I."/>
            <person name="Powell A.J."/>
            <person name="Barry K."/>
            <person name="Miller A.N."/>
            <person name="Grigoriev I.V."/>
            <person name="Debuchy R."/>
            <person name="Gladieux P."/>
            <person name="Thoren M.H."/>
            <person name="Johannesson H."/>
        </authorList>
    </citation>
    <scope>NUCLEOTIDE SEQUENCE</scope>
    <source>
        <strain evidence="7">CBS 508.74</strain>
    </source>
</reference>
<protein>
    <submittedName>
        <fullName evidence="7">Uncharacterized protein</fullName>
    </submittedName>
</protein>
<keyword evidence="4 6" id="KW-0472">Membrane</keyword>
<evidence type="ECO:0000256" key="5">
    <source>
        <dbReference type="SAM" id="Coils"/>
    </source>
</evidence>
<evidence type="ECO:0000256" key="4">
    <source>
        <dbReference type="ARBA" id="ARBA00023136"/>
    </source>
</evidence>
<name>A0AAN6TMM1_9PEZI</name>
<comment type="caution">
    <text evidence="7">The sequence shown here is derived from an EMBL/GenBank/DDBJ whole genome shotgun (WGS) entry which is preliminary data.</text>
</comment>
<keyword evidence="5" id="KW-0175">Coiled coil</keyword>
<comment type="subcellular location">
    <subcellularLocation>
        <location evidence="1">Membrane</location>
        <topology evidence="1">Multi-pass membrane protein</topology>
    </subcellularLocation>
</comment>
<evidence type="ECO:0000256" key="1">
    <source>
        <dbReference type="ARBA" id="ARBA00004141"/>
    </source>
</evidence>
<organism evidence="7 8">
    <name type="scientific">Canariomyces notabilis</name>
    <dbReference type="NCBI Taxonomy" id="2074819"/>
    <lineage>
        <taxon>Eukaryota</taxon>
        <taxon>Fungi</taxon>
        <taxon>Dikarya</taxon>
        <taxon>Ascomycota</taxon>
        <taxon>Pezizomycotina</taxon>
        <taxon>Sordariomycetes</taxon>
        <taxon>Sordariomycetidae</taxon>
        <taxon>Sordariales</taxon>
        <taxon>Chaetomiaceae</taxon>
        <taxon>Canariomyces</taxon>
    </lineage>
</organism>
<sequence length="394" mass="45620">MPSVGFPTFALEFHLPFYALRKCRHPVQDWRRRRNGKPLRRSRALNFLVLDPPDNEVHSPTDCIYEAQLSCIVTGFDERSWVGLALVDTYYKGQDSRESVEYYADQGMSDESNFMDPLTGGKIDADIPIWKPRQYFLRVLESRIDQVRQEWHNVVCRLLQLTEPYTHDYLLQTDDLLPDHTETYNKRVQRFSNRTIRFLQQVITLLSKTIEAWDAFSKGDMGYFSDLEPSSGRSGSFFRLLLTIDKHVLELRDLRQEVENQKRLLENLEREITQHLQQDNNKIAVLQQQNSEHTKLLTIIALVFLPITTSLAMFGIDGETLPFRKTFVNYVVTTACFGIIMLGISTAVLKWSWHRNLAGQLSRAAIAGGRSRLLVNGSRFIGDPHFQDDELEMS</sequence>